<name>A0ABM8W2W0_GIGMA</name>
<organism evidence="2 3">
    <name type="scientific">Gigaspora margarita</name>
    <dbReference type="NCBI Taxonomy" id="4874"/>
    <lineage>
        <taxon>Eukaryota</taxon>
        <taxon>Fungi</taxon>
        <taxon>Fungi incertae sedis</taxon>
        <taxon>Mucoromycota</taxon>
        <taxon>Glomeromycotina</taxon>
        <taxon>Glomeromycetes</taxon>
        <taxon>Diversisporales</taxon>
        <taxon>Gigasporaceae</taxon>
        <taxon>Gigaspora</taxon>
    </lineage>
</organism>
<gene>
    <name evidence="2" type="ORF">GMARGA_LOCUS2674</name>
</gene>
<dbReference type="InterPro" id="IPR001245">
    <property type="entry name" value="Ser-Thr/Tyr_kinase_cat_dom"/>
</dbReference>
<comment type="caution">
    <text evidence="2">The sequence shown here is derived from an EMBL/GenBank/DDBJ whole genome shotgun (WGS) entry which is preliminary data.</text>
</comment>
<dbReference type="Gene3D" id="1.10.510.10">
    <property type="entry name" value="Transferase(Phosphotransferase) domain 1"/>
    <property type="match status" value="1"/>
</dbReference>
<dbReference type="Pfam" id="PF07714">
    <property type="entry name" value="PK_Tyr_Ser-Thr"/>
    <property type="match status" value="1"/>
</dbReference>
<reference evidence="2 3" key="1">
    <citation type="submission" date="2021-06" db="EMBL/GenBank/DDBJ databases">
        <authorList>
            <person name="Kallberg Y."/>
            <person name="Tangrot J."/>
            <person name="Rosling A."/>
        </authorList>
    </citation>
    <scope>NUCLEOTIDE SEQUENCE [LARGE SCALE GENOMIC DNA]</scope>
    <source>
        <strain evidence="2 3">120-4 pot B 10/14</strain>
    </source>
</reference>
<dbReference type="SUPFAM" id="SSF56112">
    <property type="entry name" value="Protein kinase-like (PK-like)"/>
    <property type="match status" value="1"/>
</dbReference>
<dbReference type="InterPro" id="IPR011009">
    <property type="entry name" value="Kinase-like_dom_sf"/>
</dbReference>
<feature type="domain" description="Protein kinase" evidence="1">
    <location>
        <begin position="127"/>
        <end position="374"/>
    </location>
</feature>
<dbReference type="InterPro" id="IPR051681">
    <property type="entry name" value="Ser/Thr_Kinases-Pseudokinases"/>
</dbReference>
<dbReference type="PANTHER" id="PTHR44329:SF214">
    <property type="entry name" value="PROTEIN KINASE DOMAIN-CONTAINING PROTEIN"/>
    <property type="match status" value="1"/>
</dbReference>
<dbReference type="EMBL" id="CAJVQB010000864">
    <property type="protein sequence ID" value="CAG8510835.1"/>
    <property type="molecule type" value="Genomic_DNA"/>
</dbReference>
<dbReference type="PANTHER" id="PTHR44329">
    <property type="entry name" value="SERINE/THREONINE-PROTEIN KINASE TNNI3K-RELATED"/>
    <property type="match status" value="1"/>
</dbReference>
<dbReference type="PROSITE" id="PS50011">
    <property type="entry name" value="PROTEIN_KINASE_DOM"/>
    <property type="match status" value="1"/>
</dbReference>
<protein>
    <submittedName>
        <fullName evidence="2">15831_t:CDS:1</fullName>
    </submittedName>
</protein>
<accession>A0ABM8W2W0</accession>
<dbReference type="InterPro" id="IPR000719">
    <property type="entry name" value="Prot_kinase_dom"/>
</dbReference>
<keyword evidence="3" id="KW-1185">Reference proteome</keyword>
<proteinExistence type="predicted"/>
<dbReference type="Proteomes" id="UP000789901">
    <property type="component" value="Unassembled WGS sequence"/>
</dbReference>
<evidence type="ECO:0000313" key="2">
    <source>
        <dbReference type="EMBL" id="CAG8510835.1"/>
    </source>
</evidence>
<evidence type="ECO:0000259" key="1">
    <source>
        <dbReference type="PROSITE" id="PS50011"/>
    </source>
</evidence>
<sequence length="374" mass="43789">MPKIPDDVPGCYVSLMKLCLSKDPRKRPMAKDVQMNIIAWLFYYYFYDEINNLNNEGSKNTFLQFLNADKLLKSKGPTLIHHPEAYHISRLISFPELKDHFDSEDNLCPDCNQQNTSDNWCKPCNAERFRQNFSKWTSCNVYIDKFIQDSQLTGRTVALKRLHNSSSINDKFLDEFKITVVRRNLEVLTFIKVEINFDFLDPETSDYMVVIFYTEGGSLKDNLQQIYKEKWEVKLNILHAIIDQLNKLHKINLIHRDLHSGNILITHSTVEHEDYYLAQVSDFGLSRPRPSADLLKNILHILMNYRKAKTDHADERAKLFILQFLEADSKSLPPIRRKHHPEAYHVSRCLPKLEDSFEESESIEILDSQGMFTI</sequence>
<evidence type="ECO:0000313" key="3">
    <source>
        <dbReference type="Proteomes" id="UP000789901"/>
    </source>
</evidence>